<dbReference type="GO" id="GO:0003684">
    <property type="term" value="F:damaged DNA binding"/>
    <property type="evidence" value="ECO:0000318"/>
    <property type="project" value="GO_Central"/>
</dbReference>
<proteinExistence type="predicted"/>
<name>G7JUK8_MEDTR</name>
<dbReference type="GO" id="GO:0007004">
    <property type="term" value="P:telomere maintenance via telomerase"/>
    <property type="evidence" value="ECO:0000318"/>
    <property type="project" value="GO_Central"/>
</dbReference>
<feature type="domain" description="Replication protein A 70 kDa DNA-binding subunit B/D first OB fold" evidence="1">
    <location>
        <begin position="10"/>
        <end position="69"/>
    </location>
</feature>
<reference evidence="2 4" key="2">
    <citation type="journal article" date="2014" name="BMC Genomics">
        <title>An improved genome release (version Mt4.0) for the model legume Medicago truncatula.</title>
        <authorList>
            <person name="Tang H."/>
            <person name="Krishnakumar V."/>
            <person name="Bidwell S."/>
            <person name="Rosen B."/>
            <person name="Chan A."/>
            <person name="Zhou S."/>
            <person name="Gentzbittel L."/>
            <person name="Childs K.L."/>
            <person name="Yandell M."/>
            <person name="Gundlach H."/>
            <person name="Mayer K.F."/>
            <person name="Schwartz D.C."/>
            <person name="Town C.D."/>
        </authorList>
    </citation>
    <scope>GENOME REANNOTATION</scope>
    <source>
        <strain evidence="3 4">cv. Jemalong A17</strain>
    </source>
</reference>
<evidence type="ECO:0000313" key="3">
    <source>
        <dbReference type="EnsemblPlants" id="AES87182"/>
    </source>
</evidence>
<evidence type="ECO:0000259" key="1">
    <source>
        <dbReference type="Pfam" id="PF02721"/>
    </source>
</evidence>
<dbReference type="InterPro" id="IPR012340">
    <property type="entry name" value="NA-bd_OB-fold"/>
</dbReference>
<evidence type="ECO:0000313" key="4">
    <source>
        <dbReference type="Proteomes" id="UP000002051"/>
    </source>
</evidence>
<dbReference type="Pfam" id="PF02721">
    <property type="entry name" value="DUF223"/>
    <property type="match status" value="1"/>
</dbReference>
<reference evidence="2 4" key="1">
    <citation type="journal article" date="2011" name="Nature">
        <title>The Medicago genome provides insight into the evolution of rhizobial symbioses.</title>
        <authorList>
            <person name="Young N.D."/>
            <person name="Debelle F."/>
            <person name="Oldroyd G.E."/>
            <person name="Geurts R."/>
            <person name="Cannon S.B."/>
            <person name="Udvardi M.K."/>
            <person name="Benedito V.A."/>
            <person name="Mayer K.F."/>
            <person name="Gouzy J."/>
            <person name="Schoof H."/>
            <person name="Van de Peer Y."/>
            <person name="Proost S."/>
            <person name="Cook D.R."/>
            <person name="Meyers B.C."/>
            <person name="Spannagl M."/>
            <person name="Cheung F."/>
            <person name="De Mita S."/>
            <person name="Krishnakumar V."/>
            <person name="Gundlach H."/>
            <person name="Zhou S."/>
            <person name="Mudge J."/>
            <person name="Bharti A.K."/>
            <person name="Murray J.D."/>
            <person name="Naoumkina M.A."/>
            <person name="Rosen B."/>
            <person name="Silverstein K.A."/>
            <person name="Tang H."/>
            <person name="Rombauts S."/>
            <person name="Zhao P.X."/>
            <person name="Zhou P."/>
            <person name="Barbe V."/>
            <person name="Bardou P."/>
            <person name="Bechner M."/>
            <person name="Bellec A."/>
            <person name="Berger A."/>
            <person name="Berges H."/>
            <person name="Bidwell S."/>
            <person name="Bisseling T."/>
            <person name="Choisne N."/>
            <person name="Couloux A."/>
            <person name="Denny R."/>
            <person name="Deshpande S."/>
            <person name="Dai X."/>
            <person name="Doyle J.J."/>
            <person name="Dudez A.M."/>
            <person name="Farmer A.D."/>
            <person name="Fouteau S."/>
            <person name="Franken C."/>
            <person name="Gibelin C."/>
            <person name="Gish J."/>
            <person name="Goldstein S."/>
            <person name="Gonzalez A.J."/>
            <person name="Green P.J."/>
            <person name="Hallab A."/>
            <person name="Hartog M."/>
            <person name="Hua A."/>
            <person name="Humphray S.J."/>
            <person name="Jeong D.H."/>
            <person name="Jing Y."/>
            <person name="Jocker A."/>
            <person name="Kenton S.M."/>
            <person name="Kim D.J."/>
            <person name="Klee K."/>
            <person name="Lai H."/>
            <person name="Lang C."/>
            <person name="Lin S."/>
            <person name="Macmil S.L."/>
            <person name="Magdelenat G."/>
            <person name="Matthews L."/>
            <person name="McCorrison J."/>
            <person name="Monaghan E.L."/>
            <person name="Mun J.H."/>
            <person name="Najar F.Z."/>
            <person name="Nicholson C."/>
            <person name="Noirot C."/>
            <person name="O'Bleness M."/>
            <person name="Paule C.R."/>
            <person name="Poulain J."/>
            <person name="Prion F."/>
            <person name="Qin B."/>
            <person name="Qu C."/>
            <person name="Retzel E.F."/>
            <person name="Riddle C."/>
            <person name="Sallet E."/>
            <person name="Samain S."/>
            <person name="Samson N."/>
            <person name="Sanders I."/>
            <person name="Saurat O."/>
            <person name="Scarpelli C."/>
            <person name="Schiex T."/>
            <person name="Segurens B."/>
            <person name="Severin A.J."/>
            <person name="Sherrier D.J."/>
            <person name="Shi R."/>
            <person name="Sims S."/>
            <person name="Singer S.R."/>
            <person name="Sinharoy S."/>
            <person name="Sterck L."/>
            <person name="Viollet A."/>
            <person name="Wang B.B."/>
            <person name="Wang K."/>
            <person name="Wang M."/>
            <person name="Wang X."/>
            <person name="Warfsmann J."/>
            <person name="Weissenbach J."/>
            <person name="White D.D."/>
            <person name="White J.D."/>
            <person name="Wiley G.B."/>
            <person name="Wincker P."/>
            <person name="Xing Y."/>
            <person name="Yang L."/>
            <person name="Yao Z."/>
            <person name="Ying F."/>
            <person name="Zhai J."/>
            <person name="Zhou L."/>
            <person name="Zuber A."/>
            <person name="Denarie J."/>
            <person name="Dixon R.A."/>
            <person name="May G.D."/>
            <person name="Schwartz D.C."/>
            <person name="Rogers J."/>
            <person name="Quetier F."/>
            <person name="Town C.D."/>
            <person name="Roe B.A."/>
        </authorList>
    </citation>
    <scope>NUCLEOTIDE SEQUENCE [LARGE SCALE GENOMIC DNA]</scope>
    <source>
        <strain evidence="2">A17</strain>
        <strain evidence="3 4">cv. Jemalong A17</strain>
    </source>
</reference>
<accession>G7JUK8</accession>
<dbReference type="PANTHER" id="PTHR47165">
    <property type="entry name" value="OS03G0429900 PROTEIN"/>
    <property type="match status" value="1"/>
</dbReference>
<dbReference type="EnsemblPlants" id="AES87182">
    <property type="protein sequence ID" value="AES87182"/>
    <property type="gene ID" value="MTR_4g022520"/>
</dbReference>
<reference evidence="3" key="3">
    <citation type="submission" date="2015-04" db="UniProtKB">
        <authorList>
            <consortium name="EnsemblPlants"/>
        </authorList>
    </citation>
    <scope>IDENTIFICATION</scope>
    <source>
        <strain evidence="3">cv. Jemalong A17</strain>
    </source>
</reference>
<gene>
    <name evidence="2" type="ordered locus">MTR_4g022520</name>
</gene>
<dbReference type="GO" id="GO:0051321">
    <property type="term" value="P:meiotic cell cycle"/>
    <property type="evidence" value="ECO:0000318"/>
    <property type="project" value="GO_Central"/>
</dbReference>
<dbReference type="GO" id="GO:0006289">
    <property type="term" value="P:nucleotide-excision repair"/>
    <property type="evidence" value="ECO:0000318"/>
    <property type="project" value="GO_Central"/>
</dbReference>
<organism evidence="2 4">
    <name type="scientific">Medicago truncatula</name>
    <name type="common">Barrel medic</name>
    <name type="synonym">Medicago tribuloides</name>
    <dbReference type="NCBI Taxonomy" id="3880"/>
    <lineage>
        <taxon>Eukaryota</taxon>
        <taxon>Viridiplantae</taxon>
        <taxon>Streptophyta</taxon>
        <taxon>Embryophyta</taxon>
        <taxon>Tracheophyta</taxon>
        <taxon>Spermatophyta</taxon>
        <taxon>Magnoliopsida</taxon>
        <taxon>eudicotyledons</taxon>
        <taxon>Gunneridae</taxon>
        <taxon>Pentapetalae</taxon>
        <taxon>rosids</taxon>
        <taxon>fabids</taxon>
        <taxon>Fabales</taxon>
        <taxon>Fabaceae</taxon>
        <taxon>Papilionoideae</taxon>
        <taxon>50 kb inversion clade</taxon>
        <taxon>NPAAA clade</taxon>
        <taxon>Hologalegina</taxon>
        <taxon>IRL clade</taxon>
        <taxon>Trifolieae</taxon>
        <taxon>Medicago</taxon>
    </lineage>
</organism>
<dbReference type="HOGENOM" id="CLU_023486_0_1_1"/>
<dbReference type="GO" id="GO:0000724">
    <property type="term" value="P:double-strand break repair via homologous recombination"/>
    <property type="evidence" value="ECO:0000318"/>
    <property type="project" value="GO_Central"/>
</dbReference>
<sequence>MFRQKNNYGHGDRIGASTRRTLIYKSKEQLQEGMVFTISSFDVASNSGSYRPSRNEYKLNFTINTKVKLSKTVLVPTNVYSFTPASDVFNESYDNNFLVDVIGVMTGVGVEREYESDGVKTKMNVIELDSNGAPLLLSWEFQFSIEQIVFVASLTTYPSTTAPELVARWRLRGSIGDTKLWVGYYDICSYEGFYCENPPGNKFAIA</sequence>
<dbReference type="GO" id="GO:0043047">
    <property type="term" value="F:single-stranded telomeric DNA binding"/>
    <property type="evidence" value="ECO:0000318"/>
    <property type="project" value="GO_Central"/>
</dbReference>
<dbReference type="EMBL" id="CM001220">
    <property type="protein sequence ID" value="AES87182.1"/>
    <property type="molecule type" value="Genomic_DNA"/>
</dbReference>
<dbReference type="PaxDb" id="3880-AES87182"/>
<dbReference type="GO" id="GO:0006260">
    <property type="term" value="P:DNA replication"/>
    <property type="evidence" value="ECO:0000318"/>
    <property type="project" value="GO_Central"/>
</dbReference>
<dbReference type="Proteomes" id="UP000002051">
    <property type="component" value="Chromosome 4"/>
</dbReference>
<dbReference type="InterPro" id="IPR003871">
    <property type="entry name" value="RFA1B/D_OB_1st"/>
</dbReference>
<dbReference type="AlphaFoldDB" id="G7JUK8"/>
<dbReference type="Gene3D" id="2.40.50.140">
    <property type="entry name" value="Nucleic acid-binding proteins"/>
    <property type="match status" value="2"/>
</dbReference>
<dbReference type="PANTHER" id="PTHR47165:SF4">
    <property type="entry name" value="OS03G0429900 PROTEIN"/>
    <property type="match status" value="1"/>
</dbReference>
<keyword evidence="4" id="KW-1185">Reference proteome</keyword>
<dbReference type="CDD" id="cd04480">
    <property type="entry name" value="RPA1_DBD_A_like"/>
    <property type="match status" value="1"/>
</dbReference>
<protein>
    <submittedName>
        <fullName evidence="2">DUF223 domain protein</fullName>
    </submittedName>
</protein>
<evidence type="ECO:0000313" key="2">
    <source>
        <dbReference type="EMBL" id="AES87182.1"/>
    </source>
</evidence>
<dbReference type="GO" id="GO:0005662">
    <property type="term" value="C:DNA replication factor A complex"/>
    <property type="evidence" value="ECO:0000318"/>
    <property type="project" value="GO_Central"/>
</dbReference>